<reference evidence="12 13" key="1">
    <citation type="submission" date="2017-07" db="EMBL/GenBank/DDBJ databases">
        <title>Isolation and whole genome analysis of endospore-forming bacteria from heroin.</title>
        <authorList>
            <person name="Kalinowski J."/>
            <person name="Ahrens B."/>
            <person name="Al-Dilaimi A."/>
            <person name="Winkler A."/>
            <person name="Wibberg D."/>
            <person name="Schleenbecker U."/>
            <person name="Ruckert C."/>
            <person name="Wolfel R."/>
            <person name="Grass G."/>
        </authorList>
    </citation>
    <scope>NUCLEOTIDE SEQUENCE [LARGE SCALE GENOMIC DNA]</scope>
    <source>
        <strain evidence="12 13">7537-G1</strain>
    </source>
</reference>
<keyword evidence="6" id="KW-0812">Transmembrane</keyword>
<organism evidence="12 13">
    <name type="scientific">Paenibacillus campinasensis</name>
    <dbReference type="NCBI Taxonomy" id="66347"/>
    <lineage>
        <taxon>Bacteria</taxon>
        <taxon>Bacillati</taxon>
        <taxon>Bacillota</taxon>
        <taxon>Bacilli</taxon>
        <taxon>Bacillales</taxon>
        <taxon>Paenibacillaceae</taxon>
        <taxon>Paenibacillus</taxon>
    </lineage>
</organism>
<keyword evidence="12" id="KW-0282">Flagellum</keyword>
<keyword evidence="8" id="KW-1133">Transmembrane helix</keyword>
<dbReference type="Proteomes" id="UP000435177">
    <property type="component" value="Unassembled WGS sequence"/>
</dbReference>
<evidence type="ECO:0000313" key="13">
    <source>
        <dbReference type="Proteomes" id="UP000215596"/>
    </source>
</evidence>
<keyword evidence="12" id="KW-0969">Cilium</keyword>
<evidence type="ECO:0000313" key="12">
    <source>
        <dbReference type="EMBL" id="PAD75974.1"/>
    </source>
</evidence>
<proteinExistence type="inferred from homology"/>
<comment type="function">
    <text evidence="1 10">Controls the rotational direction of flagella during chemotaxis.</text>
</comment>
<dbReference type="GO" id="GO:0071973">
    <property type="term" value="P:bacterial-type flagellum-dependent cell motility"/>
    <property type="evidence" value="ECO:0007669"/>
    <property type="project" value="InterPro"/>
</dbReference>
<evidence type="ECO:0000256" key="10">
    <source>
        <dbReference type="RuleBase" id="RU364125"/>
    </source>
</evidence>
<gene>
    <name evidence="12" type="ORF">CHH67_13600</name>
    <name evidence="11" type="ORF">GNP94_12145</name>
</gene>
<accession>A0A268ESB8</accession>
<dbReference type="GO" id="GO:0005886">
    <property type="term" value="C:plasma membrane"/>
    <property type="evidence" value="ECO:0007669"/>
    <property type="project" value="UniProtKB-SubCell"/>
</dbReference>
<keyword evidence="7 10" id="KW-0283">Flagellar rotation</keyword>
<keyword evidence="14" id="KW-1185">Reference proteome</keyword>
<evidence type="ECO:0000256" key="9">
    <source>
        <dbReference type="ARBA" id="ARBA00023136"/>
    </source>
</evidence>
<name>A0A268ESB8_9BACL</name>
<evidence type="ECO:0000256" key="5">
    <source>
        <dbReference type="ARBA" id="ARBA00022500"/>
    </source>
</evidence>
<dbReference type="InterPro" id="IPR005503">
    <property type="entry name" value="FliL"/>
</dbReference>
<evidence type="ECO:0000256" key="1">
    <source>
        <dbReference type="ARBA" id="ARBA00002254"/>
    </source>
</evidence>
<evidence type="ECO:0000256" key="6">
    <source>
        <dbReference type="ARBA" id="ARBA00022692"/>
    </source>
</evidence>
<dbReference type="GO" id="GO:0006935">
    <property type="term" value="P:chemotaxis"/>
    <property type="evidence" value="ECO:0007669"/>
    <property type="project" value="UniProtKB-KW"/>
</dbReference>
<dbReference type="AlphaFoldDB" id="A0A268ESB8"/>
<keyword evidence="4 10" id="KW-1003">Cell membrane</keyword>
<dbReference type="Proteomes" id="UP000215596">
    <property type="component" value="Unassembled WGS sequence"/>
</dbReference>
<keyword evidence="9 10" id="KW-0472">Membrane</keyword>
<comment type="caution">
    <text evidence="12">The sequence shown here is derived from an EMBL/GenBank/DDBJ whole genome shotgun (WGS) entry which is preliminary data.</text>
</comment>
<dbReference type="RefSeq" id="WP_095265735.1">
    <property type="nucleotide sequence ID" value="NZ_NPBY01000043.1"/>
</dbReference>
<sequence>MKKMFPWIITIMLSITLIVLAVFVLSNSNGKNDAQTAATVKVKPHMSADEIVEVTSEITGIKTNLADPDYIISVAFSIQLSDKKAKEEFDKIKDIKIKPIIIKTLADTNPDTLNGSKGREQFTSKLMDLVNESITTGKVVQIDIADVLVAGI</sequence>
<comment type="similarity">
    <text evidence="3 10">Belongs to the FliL family.</text>
</comment>
<evidence type="ECO:0000256" key="3">
    <source>
        <dbReference type="ARBA" id="ARBA00008281"/>
    </source>
</evidence>
<evidence type="ECO:0000256" key="7">
    <source>
        <dbReference type="ARBA" id="ARBA00022779"/>
    </source>
</evidence>
<keyword evidence="5 10" id="KW-0145">Chemotaxis</keyword>
<protein>
    <recommendedName>
        <fullName evidence="10">Flagellar protein FliL</fullName>
    </recommendedName>
</protein>
<evidence type="ECO:0000313" key="11">
    <source>
        <dbReference type="EMBL" id="MUG66753.1"/>
    </source>
</evidence>
<dbReference type="Pfam" id="PF03748">
    <property type="entry name" value="FliL"/>
    <property type="match status" value="1"/>
</dbReference>
<dbReference type="EMBL" id="NPBY01000043">
    <property type="protein sequence ID" value="PAD75974.1"/>
    <property type="molecule type" value="Genomic_DNA"/>
</dbReference>
<dbReference type="OrthoDB" id="2664574at2"/>
<dbReference type="EMBL" id="WOAA01000008">
    <property type="protein sequence ID" value="MUG66753.1"/>
    <property type="molecule type" value="Genomic_DNA"/>
</dbReference>
<evidence type="ECO:0000256" key="4">
    <source>
        <dbReference type="ARBA" id="ARBA00022475"/>
    </source>
</evidence>
<evidence type="ECO:0000256" key="2">
    <source>
        <dbReference type="ARBA" id="ARBA00004162"/>
    </source>
</evidence>
<reference evidence="11 14" key="2">
    <citation type="submission" date="2019-11" db="EMBL/GenBank/DDBJ databases">
        <title>Draft genome sequences of five Paenibacillus species of dairy origin.</title>
        <authorList>
            <person name="Olajide A.M."/>
            <person name="Chen S."/>
            <person name="Lapointe G."/>
        </authorList>
    </citation>
    <scope>NUCLEOTIDE SEQUENCE [LARGE SCALE GENOMIC DNA]</scope>
    <source>
        <strain evidence="11 14">3CS1</strain>
    </source>
</reference>
<keyword evidence="12" id="KW-0966">Cell projection</keyword>
<dbReference type="GO" id="GO:0009425">
    <property type="term" value="C:bacterial-type flagellum basal body"/>
    <property type="evidence" value="ECO:0007669"/>
    <property type="project" value="InterPro"/>
</dbReference>
<evidence type="ECO:0000256" key="8">
    <source>
        <dbReference type="ARBA" id="ARBA00022989"/>
    </source>
</evidence>
<evidence type="ECO:0000313" key="14">
    <source>
        <dbReference type="Proteomes" id="UP000435177"/>
    </source>
</evidence>
<comment type="subcellular location">
    <subcellularLocation>
        <location evidence="2">Cell membrane</location>
        <topology evidence="2">Single-pass membrane protein</topology>
    </subcellularLocation>
</comment>